<evidence type="ECO:0000256" key="1">
    <source>
        <dbReference type="SAM" id="MobiDB-lite"/>
    </source>
</evidence>
<reference evidence="3" key="1">
    <citation type="journal article" date="2021" name="J Fungi (Basel)">
        <title>Virulence traits and population genomics of the black yeast Aureobasidium melanogenum.</title>
        <authorList>
            <person name="Cernosa A."/>
            <person name="Sun X."/>
            <person name="Gostincar C."/>
            <person name="Fang C."/>
            <person name="Gunde-Cimerman N."/>
            <person name="Song Z."/>
        </authorList>
    </citation>
    <scope>NUCLEOTIDE SEQUENCE</scope>
    <source>
        <strain evidence="3">EXF-9298</strain>
    </source>
</reference>
<dbReference type="AlphaFoldDB" id="A0A9P8G0R7"/>
<feature type="domain" description="COMPASS complex Set1 subunit N-SET" evidence="2">
    <location>
        <begin position="57"/>
        <end position="154"/>
    </location>
</feature>
<accession>A0A9P8G0R7</accession>
<dbReference type="Pfam" id="PF11764">
    <property type="entry name" value="N-SET"/>
    <property type="match status" value="1"/>
</dbReference>
<sequence>MAPTTRSAARKATGTAGSPPADAPASAPTTSRVPARLSRPYATATGPVKTVDDDPDMVMDLNGLKNVVKDEEDFKYLKQALEDVPAANIGDVNAWGEQYKRDQYDNELKAHVAAVAAAPEELKNSLLARSKSGIYDSIRPVKESSASAEEVNKTDETPAPADETDPSAMELN</sequence>
<feature type="region of interest" description="Disordered" evidence="1">
    <location>
        <begin position="1"/>
        <end position="52"/>
    </location>
</feature>
<dbReference type="EMBL" id="JAHFXS010000176">
    <property type="protein sequence ID" value="KAG9988078.1"/>
    <property type="molecule type" value="Genomic_DNA"/>
</dbReference>
<evidence type="ECO:0000259" key="2">
    <source>
        <dbReference type="Pfam" id="PF11764"/>
    </source>
</evidence>
<keyword evidence="4" id="KW-1185">Reference proteome</keyword>
<organism evidence="3 4">
    <name type="scientific">Aureobasidium melanogenum</name>
    <name type="common">Aureobasidium pullulans var. melanogenum</name>
    <dbReference type="NCBI Taxonomy" id="46634"/>
    <lineage>
        <taxon>Eukaryota</taxon>
        <taxon>Fungi</taxon>
        <taxon>Dikarya</taxon>
        <taxon>Ascomycota</taxon>
        <taxon>Pezizomycotina</taxon>
        <taxon>Dothideomycetes</taxon>
        <taxon>Dothideomycetidae</taxon>
        <taxon>Dothideales</taxon>
        <taxon>Saccotheciaceae</taxon>
        <taxon>Aureobasidium</taxon>
    </lineage>
</organism>
<name>A0A9P8G0R7_AURME</name>
<protein>
    <recommendedName>
        <fullName evidence="2">COMPASS complex Set1 subunit N-SET domain-containing protein</fullName>
    </recommendedName>
</protein>
<evidence type="ECO:0000313" key="3">
    <source>
        <dbReference type="EMBL" id="KAG9988078.1"/>
    </source>
</evidence>
<feature type="region of interest" description="Disordered" evidence="1">
    <location>
        <begin position="138"/>
        <end position="172"/>
    </location>
</feature>
<dbReference type="InterPro" id="IPR024657">
    <property type="entry name" value="COMPASS_Set1_N-SET"/>
</dbReference>
<reference evidence="3" key="2">
    <citation type="submission" date="2021-08" db="EMBL/GenBank/DDBJ databases">
        <authorList>
            <person name="Gostincar C."/>
            <person name="Sun X."/>
            <person name="Song Z."/>
            <person name="Gunde-Cimerman N."/>
        </authorList>
    </citation>
    <scope>NUCLEOTIDE SEQUENCE</scope>
    <source>
        <strain evidence="3">EXF-9298</strain>
    </source>
</reference>
<feature type="non-terminal residue" evidence="3">
    <location>
        <position position="1"/>
    </location>
</feature>
<dbReference type="Proteomes" id="UP000729357">
    <property type="component" value="Unassembled WGS sequence"/>
</dbReference>
<comment type="caution">
    <text evidence="3">The sequence shown here is derived from an EMBL/GenBank/DDBJ whole genome shotgun (WGS) entry which is preliminary data.</text>
</comment>
<feature type="compositionally biased region" description="Low complexity" evidence="1">
    <location>
        <begin position="12"/>
        <end position="31"/>
    </location>
</feature>
<proteinExistence type="predicted"/>
<gene>
    <name evidence="3" type="ORF">KCU98_g2881</name>
</gene>
<evidence type="ECO:0000313" key="4">
    <source>
        <dbReference type="Proteomes" id="UP000729357"/>
    </source>
</evidence>